<feature type="domain" description="Beta-lactamase-related" evidence="1">
    <location>
        <begin position="36"/>
        <end position="331"/>
    </location>
</feature>
<dbReference type="GO" id="GO:0016787">
    <property type="term" value="F:hydrolase activity"/>
    <property type="evidence" value="ECO:0007669"/>
    <property type="project" value="UniProtKB-KW"/>
</dbReference>
<dbReference type="Proteomes" id="UP000798488">
    <property type="component" value="Unassembled WGS sequence"/>
</dbReference>
<proteinExistence type="predicted"/>
<organism evidence="2 3">
    <name type="scientific">Sporotomaculum syntrophicum</name>
    <dbReference type="NCBI Taxonomy" id="182264"/>
    <lineage>
        <taxon>Bacteria</taxon>
        <taxon>Bacillati</taxon>
        <taxon>Bacillota</taxon>
        <taxon>Clostridia</taxon>
        <taxon>Eubacteriales</taxon>
        <taxon>Desulfallaceae</taxon>
        <taxon>Sporotomaculum</taxon>
    </lineage>
</organism>
<accession>A0A9D2WM06</accession>
<dbReference type="InterPro" id="IPR050789">
    <property type="entry name" value="Diverse_Enzym_Activities"/>
</dbReference>
<comment type="caution">
    <text evidence="2">The sequence shown here is derived from an EMBL/GenBank/DDBJ whole genome shotgun (WGS) entry which is preliminary data.</text>
</comment>
<name>A0A9D2WM06_9FIRM</name>
<dbReference type="Pfam" id="PF00144">
    <property type="entry name" value="Beta-lactamase"/>
    <property type="match status" value="1"/>
</dbReference>
<protein>
    <submittedName>
        <fullName evidence="2">D-alanyl-D-alanine-carboxypeptidase/endopeptidase AmpH</fullName>
        <ecNumber evidence="2">3.4.-.-</ecNumber>
    </submittedName>
</protein>
<dbReference type="SUPFAM" id="SSF56601">
    <property type="entry name" value="beta-lactamase/transpeptidase-like"/>
    <property type="match status" value="1"/>
</dbReference>
<evidence type="ECO:0000313" key="3">
    <source>
        <dbReference type="Proteomes" id="UP000798488"/>
    </source>
</evidence>
<dbReference type="EMBL" id="LSRS01000014">
    <property type="protein sequence ID" value="KAF1083724.1"/>
    <property type="molecule type" value="Genomic_DNA"/>
</dbReference>
<evidence type="ECO:0000259" key="1">
    <source>
        <dbReference type="Pfam" id="PF00144"/>
    </source>
</evidence>
<dbReference type="InterPro" id="IPR012338">
    <property type="entry name" value="Beta-lactam/transpept-like"/>
</dbReference>
<sequence>MDTNLMQKLERIFNKTAGSNQIYEAVLFVQNTGGDFSYSKGHGGRDIDSPLLMASITKLFTTSCILALQEQGRLSLDDGIAKYFDKAVLEGLHVYKGKEYSFALTISDLLFQVSGLPDVYEEGNNNAKNRVINEDFYLTFNESVEFAKKLNPHFAPHTMKRAHYADINFDMLGEILEKVMGLPLSEVYKKFIFEPVGLKNTYLPESENNFVPKIYYKDKAIHRPKFVMSSRASSGCVTTARELMIFIKAFFGGELFDKLIFDRLSSYNKLQASMWPICYGGGYMRIPLNGVATFFRGKGEIKGHSGSTGSFAFYYPVKDLFFVGDLNQMANAALPIKLSMRIAMTTI</sequence>
<dbReference type="PANTHER" id="PTHR43283">
    <property type="entry name" value="BETA-LACTAMASE-RELATED"/>
    <property type="match status" value="1"/>
</dbReference>
<gene>
    <name evidence="2" type="primary">ampH</name>
    <name evidence="2" type="ORF">SPSYN_03122</name>
</gene>
<keyword evidence="2" id="KW-0378">Hydrolase</keyword>
<evidence type="ECO:0000313" key="2">
    <source>
        <dbReference type="EMBL" id="KAF1083724.1"/>
    </source>
</evidence>
<dbReference type="InterPro" id="IPR001466">
    <property type="entry name" value="Beta-lactam-related"/>
</dbReference>
<dbReference type="EC" id="3.4.-.-" evidence="2"/>
<dbReference type="OrthoDB" id="9797709at2"/>
<reference evidence="2" key="1">
    <citation type="submission" date="2016-02" db="EMBL/GenBank/DDBJ databases">
        <title>Draft Genome Sequence of Sporotomaculum syntrophicum Strain FB, a Syntrophic Benzoate Degrader.</title>
        <authorList>
            <person name="Nobu M.K."/>
            <person name="Narihiro T."/>
            <person name="Qiu Y.-L."/>
            <person name="Ohashi A."/>
            <person name="Liu W.-T."/>
            <person name="Yuji S."/>
        </authorList>
    </citation>
    <scope>NUCLEOTIDE SEQUENCE</scope>
    <source>
        <strain evidence="2">FB</strain>
    </source>
</reference>
<dbReference type="AlphaFoldDB" id="A0A9D2WM06"/>
<keyword evidence="3" id="KW-1185">Reference proteome</keyword>
<dbReference type="Gene3D" id="3.40.710.10">
    <property type="entry name" value="DD-peptidase/beta-lactamase superfamily"/>
    <property type="match status" value="1"/>
</dbReference>